<dbReference type="EMBL" id="KL363193">
    <property type="protein sequence ID" value="KFD56480.1"/>
    <property type="molecule type" value="Genomic_DNA"/>
</dbReference>
<evidence type="ECO:0000256" key="2">
    <source>
        <dbReference type="ARBA" id="ARBA00022443"/>
    </source>
</evidence>
<keyword evidence="2 5" id="KW-0728">SH3 domain</keyword>
<dbReference type="SMART" id="SM00326">
    <property type="entry name" value="SH3"/>
    <property type="match status" value="2"/>
</dbReference>
<feature type="region of interest" description="Disordered" evidence="6">
    <location>
        <begin position="406"/>
        <end position="443"/>
    </location>
</feature>
<dbReference type="InterPro" id="IPR050384">
    <property type="entry name" value="Endophilin_SH3RF"/>
</dbReference>
<dbReference type="InterPro" id="IPR036028">
    <property type="entry name" value="SH3-like_dom_sf"/>
</dbReference>
<dbReference type="PRINTS" id="PR00452">
    <property type="entry name" value="SH3DOMAIN"/>
</dbReference>
<keyword evidence="10" id="KW-1185">Reference proteome</keyword>
<dbReference type="Proteomes" id="UP000030758">
    <property type="component" value="Unassembled WGS sequence"/>
</dbReference>
<evidence type="ECO:0000259" key="7">
    <source>
        <dbReference type="PROSITE" id="PS50002"/>
    </source>
</evidence>
<dbReference type="AlphaFoldDB" id="A0A085NNG1"/>
<dbReference type="Gene3D" id="2.30.30.40">
    <property type="entry name" value="SH3 Domains"/>
    <property type="match status" value="2"/>
</dbReference>
<keyword evidence="4" id="KW-0472">Membrane</keyword>
<gene>
    <name evidence="8" type="ORF">M513_02584</name>
    <name evidence="9" type="ORF">M514_02584</name>
</gene>
<dbReference type="PANTHER" id="PTHR14167">
    <property type="entry name" value="SH3 DOMAIN-CONTAINING"/>
    <property type="match status" value="1"/>
</dbReference>
<evidence type="ECO:0000313" key="8">
    <source>
        <dbReference type="EMBL" id="KFD56480.1"/>
    </source>
</evidence>
<evidence type="ECO:0000256" key="6">
    <source>
        <dbReference type="SAM" id="MobiDB-lite"/>
    </source>
</evidence>
<feature type="domain" description="SH3" evidence="7">
    <location>
        <begin position="236"/>
        <end position="297"/>
    </location>
</feature>
<dbReference type="SUPFAM" id="SSF50044">
    <property type="entry name" value="SH3-domain"/>
    <property type="match status" value="2"/>
</dbReference>
<organism evidence="9">
    <name type="scientific">Trichuris suis</name>
    <name type="common">pig whipworm</name>
    <dbReference type="NCBI Taxonomy" id="68888"/>
    <lineage>
        <taxon>Eukaryota</taxon>
        <taxon>Metazoa</taxon>
        <taxon>Ecdysozoa</taxon>
        <taxon>Nematoda</taxon>
        <taxon>Enoplea</taxon>
        <taxon>Dorylaimia</taxon>
        <taxon>Trichinellida</taxon>
        <taxon>Trichuridae</taxon>
        <taxon>Trichuris</taxon>
    </lineage>
</organism>
<evidence type="ECO:0000256" key="1">
    <source>
        <dbReference type="ARBA" id="ARBA00004170"/>
    </source>
</evidence>
<dbReference type="PROSITE" id="PS50002">
    <property type="entry name" value="SH3"/>
    <property type="match status" value="2"/>
</dbReference>
<evidence type="ECO:0000313" key="9">
    <source>
        <dbReference type="EMBL" id="KFD71007.1"/>
    </source>
</evidence>
<dbReference type="PRINTS" id="PR01887">
    <property type="entry name" value="SPECTRNALPHA"/>
</dbReference>
<dbReference type="CDD" id="cd11875">
    <property type="entry name" value="SH3_CD2AP-like_3"/>
    <property type="match status" value="1"/>
</dbReference>
<dbReference type="Proteomes" id="UP000030764">
    <property type="component" value="Unassembled WGS sequence"/>
</dbReference>
<evidence type="ECO:0000256" key="4">
    <source>
        <dbReference type="ARBA" id="ARBA00023136"/>
    </source>
</evidence>
<evidence type="ECO:0000256" key="5">
    <source>
        <dbReference type="PROSITE-ProRule" id="PRU00192"/>
    </source>
</evidence>
<accession>A0A085NNG1</accession>
<proteinExistence type="predicted"/>
<evidence type="ECO:0000256" key="3">
    <source>
        <dbReference type="ARBA" id="ARBA00023054"/>
    </source>
</evidence>
<protein>
    <recommendedName>
        <fullName evidence="7">SH3 domain-containing protein</fullName>
    </recommendedName>
</protein>
<dbReference type="InterPro" id="IPR001452">
    <property type="entry name" value="SH3_domain"/>
</dbReference>
<dbReference type="EMBL" id="KL367484">
    <property type="protein sequence ID" value="KFD71007.1"/>
    <property type="molecule type" value="Genomic_DNA"/>
</dbReference>
<evidence type="ECO:0000313" key="10">
    <source>
        <dbReference type="Proteomes" id="UP000030764"/>
    </source>
</evidence>
<feature type="region of interest" description="Disordered" evidence="6">
    <location>
        <begin position="474"/>
        <end position="503"/>
    </location>
</feature>
<reference evidence="9 10" key="1">
    <citation type="journal article" date="2014" name="Nat. Genet.">
        <title>Genome and transcriptome of the porcine whipworm Trichuris suis.</title>
        <authorList>
            <person name="Jex A.R."/>
            <person name="Nejsum P."/>
            <person name="Schwarz E.M."/>
            <person name="Hu L."/>
            <person name="Young N.D."/>
            <person name="Hall R.S."/>
            <person name="Korhonen P.K."/>
            <person name="Liao S."/>
            <person name="Thamsborg S."/>
            <person name="Xia J."/>
            <person name="Xu P."/>
            <person name="Wang S."/>
            <person name="Scheerlinck J.P."/>
            <person name="Hofmann A."/>
            <person name="Sternberg P.W."/>
            <person name="Wang J."/>
            <person name="Gasser R.B."/>
        </authorList>
    </citation>
    <scope>NUCLEOTIDE SEQUENCE [LARGE SCALE GENOMIC DNA]</scope>
    <source>
        <strain evidence="9">DCEP-RM93F</strain>
        <strain evidence="8">DCEP-RM93M</strain>
    </source>
</reference>
<name>A0A085NNG1_9BILA</name>
<sequence>MHRETADFVCAEPKQGNVANLVKRISSELKSKSSQVESFHSEGMRSKGSLRNCFYRSSCLLPQERRHLIPAIRRRKSFTDFRNRRLKVVAAHIPTSDDELRLEVNDILEFVSEEEDGRMRGRLNGKLGTFPVSCVKFMDLAPGKIAEQSEGSAIDQRGDAAGASVIQPKKIHGVGFGNIFAANDGKFGLKSSGQLGALVSETKKPIGVKDDGIAKPLTVAKKSDSLPGEVATTKDQRKEYVRANYAYTAENDDELTLKVGDVITVLSKECEDPGWWLGELNGAQGVFPDNFVSPISPEEATGKVQPPVVPLKPAKPCPSVPTDPSKGVKPSTVAGYHINKLSQAEELVDRKPGIIYFPFAAFIVAKFKFSEVSANKADTVMAAPVNADKLDKIGAFRLPLFSKQKNSKVVEPPPPPDAADVAKVTDSEISKAEAQPESNAEDAEKLCHLTVARPKMKKRPPSHAFLKGMTVSAHAGQPAAPLDSPTSAEPSADQAAPTSDGCPMSEEVEALRRAFNEFKCKMFAELRELEKRFAAVEAKRPTAAS</sequence>
<dbReference type="Pfam" id="PF14604">
    <property type="entry name" value="SH3_9"/>
    <property type="match status" value="2"/>
</dbReference>
<comment type="subcellular location">
    <subcellularLocation>
        <location evidence="1">Membrane</location>
        <topology evidence="1">Peripheral membrane protein</topology>
    </subcellularLocation>
</comment>
<feature type="domain" description="SH3" evidence="7">
    <location>
        <begin position="70"/>
        <end position="140"/>
    </location>
</feature>
<dbReference type="FunFam" id="2.30.30.40:FF:000072">
    <property type="entry name" value="Unconventional Myosin IB"/>
    <property type="match status" value="1"/>
</dbReference>
<dbReference type="GO" id="GO:0016192">
    <property type="term" value="P:vesicle-mediated transport"/>
    <property type="evidence" value="ECO:0007669"/>
    <property type="project" value="UniProtKB-ARBA"/>
</dbReference>
<dbReference type="PANTHER" id="PTHR14167:SF81">
    <property type="entry name" value="ENDOPHILIN-A"/>
    <property type="match status" value="1"/>
</dbReference>
<keyword evidence="3" id="KW-0175">Coiled coil</keyword>